<comment type="caution">
    <text evidence="1">The sequence shown here is derived from an EMBL/GenBank/DDBJ whole genome shotgun (WGS) entry which is preliminary data.</text>
</comment>
<dbReference type="RefSeq" id="WP_109253050.1">
    <property type="nucleotide sequence ID" value="NZ_QEXV01000003.1"/>
</dbReference>
<evidence type="ECO:0000313" key="1">
    <source>
        <dbReference type="EMBL" id="PWE17819.1"/>
    </source>
</evidence>
<sequence length="277" mass="30585">MADAAASQGQIKGTLPLYKRPEPLNVAQHKGKGLKYPERKFGFLQESHFVPITVGEFTAAASRFPIIFLGQTRTPVAAMGLNAGSNLFVDPETGDFEKFSYIPAYARRYPFVSAVMDGGERYTVCIDADSEMISDKPDEPFFNDDDQPSNLTQRAIDFVQRYEADVKATERFIERLQELDLFEEQTTTYQPRDAAGQPQGEPQTIAQYWGVSADKLKDLPADTFSEFRDSAILGAIYAHMISMGQWEYLIQRAIAREAGAGGAADVSAPPPPPSPEA</sequence>
<organism evidence="1 2">
    <name type="scientific">Marinicauda salina</name>
    <dbReference type="NCBI Taxonomy" id="2135793"/>
    <lineage>
        <taxon>Bacteria</taxon>
        <taxon>Pseudomonadati</taxon>
        <taxon>Pseudomonadota</taxon>
        <taxon>Alphaproteobacteria</taxon>
        <taxon>Maricaulales</taxon>
        <taxon>Maricaulaceae</taxon>
        <taxon>Marinicauda</taxon>
    </lineage>
</organism>
<proteinExistence type="predicted"/>
<gene>
    <name evidence="1" type="ORF">DDZ18_09220</name>
</gene>
<keyword evidence="2" id="KW-1185">Reference proteome</keyword>
<dbReference type="OrthoDB" id="9806524at2"/>
<dbReference type="EMBL" id="QEXV01000003">
    <property type="protein sequence ID" value="PWE17819.1"/>
    <property type="molecule type" value="Genomic_DNA"/>
</dbReference>
<dbReference type="InterPro" id="IPR010836">
    <property type="entry name" value="SapC"/>
</dbReference>
<evidence type="ECO:0000313" key="2">
    <source>
        <dbReference type="Proteomes" id="UP000245168"/>
    </source>
</evidence>
<reference evidence="2" key="1">
    <citation type="submission" date="2018-05" db="EMBL/GenBank/DDBJ databases">
        <authorList>
            <person name="Liu B.-T."/>
        </authorList>
    </citation>
    <scope>NUCLEOTIDE SEQUENCE [LARGE SCALE GENOMIC DNA]</scope>
    <source>
        <strain evidence="2">WD6-1</strain>
    </source>
</reference>
<dbReference type="Pfam" id="PF07277">
    <property type="entry name" value="SapC"/>
    <property type="match status" value="1"/>
</dbReference>
<dbReference type="AlphaFoldDB" id="A0A2U2BV09"/>
<protein>
    <submittedName>
        <fullName evidence="1">Peptidase</fullName>
    </submittedName>
</protein>
<accession>A0A2U2BV09</accession>
<dbReference type="Proteomes" id="UP000245168">
    <property type="component" value="Unassembled WGS sequence"/>
</dbReference>
<name>A0A2U2BV09_9PROT</name>